<reference evidence="1 2" key="1">
    <citation type="submission" date="2023-07" db="EMBL/GenBank/DDBJ databases">
        <title>Sorghum-associated microbial communities from plants grown in Nebraska, USA.</title>
        <authorList>
            <person name="Schachtman D."/>
        </authorList>
    </citation>
    <scope>NUCLEOTIDE SEQUENCE [LARGE SCALE GENOMIC DNA]</scope>
    <source>
        <strain evidence="1 2">584</strain>
    </source>
</reference>
<gene>
    <name evidence="1" type="ORF">E9232_002046</name>
</gene>
<keyword evidence="2" id="KW-1185">Reference proteome</keyword>
<protein>
    <submittedName>
        <fullName evidence="1">Uncharacterized protein</fullName>
    </submittedName>
</protein>
<accession>A0ABU1JLP2</accession>
<proteinExistence type="predicted"/>
<dbReference type="RefSeq" id="WP_309793816.1">
    <property type="nucleotide sequence ID" value="NZ_JAVDPW010000003.1"/>
</dbReference>
<name>A0ABU1JLP2_9PROT</name>
<sequence>MTPPTIRRVVPDEQGRLAIAFAEGGFRRFRAQQVYGRDGFSALAYPNVLKRLTYDDAAVRWDGIGALDAAFLYDASVPMSDNQLRRHELRAGYRNQAPTAAHPTHHVYGVYLYPFDPDGPFSLGESIGGGHAEMGGSQSFDLAGLLAWPGWREHFALSGCDWAIAMVQEADDIEILLDRLVHAICARGGM</sequence>
<organism evidence="1 2">
    <name type="scientific">Inquilinus ginsengisoli</name>
    <dbReference type="NCBI Taxonomy" id="363840"/>
    <lineage>
        <taxon>Bacteria</taxon>
        <taxon>Pseudomonadati</taxon>
        <taxon>Pseudomonadota</taxon>
        <taxon>Alphaproteobacteria</taxon>
        <taxon>Rhodospirillales</taxon>
        <taxon>Rhodospirillaceae</taxon>
        <taxon>Inquilinus</taxon>
    </lineage>
</organism>
<dbReference type="EMBL" id="JAVDPW010000003">
    <property type="protein sequence ID" value="MDR6289531.1"/>
    <property type="molecule type" value="Genomic_DNA"/>
</dbReference>
<comment type="caution">
    <text evidence="1">The sequence shown here is derived from an EMBL/GenBank/DDBJ whole genome shotgun (WGS) entry which is preliminary data.</text>
</comment>
<evidence type="ECO:0000313" key="2">
    <source>
        <dbReference type="Proteomes" id="UP001262410"/>
    </source>
</evidence>
<dbReference type="Proteomes" id="UP001262410">
    <property type="component" value="Unassembled WGS sequence"/>
</dbReference>
<evidence type="ECO:0000313" key="1">
    <source>
        <dbReference type="EMBL" id="MDR6289531.1"/>
    </source>
</evidence>